<name>A0A3P3PZ74_9FIRM</name>
<dbReference type="AlphaFoldDB" id="A0A3P3PZ74"/>
<sequence>MKNRKIITGLGMMAVMMAVATGCSKNVATTTQSSEATTTVPESTMSEEEKKLSDYKTYGMQKDPIPGIVELVKNYQYSKVNADARRMYNVFGRSDEDGLADLQTKLNDEAKVYESFDDTVTYVTKGYEPNSYVVFISSNVKFHDIDTKAPMLTWAYVMENPKDAFYMVENDKMTEDEKKYVDEVSKSEDIIALDAQMRKDLAAAVTSDIQLGTLYSIWVKNASTNESASAAETSAAAETSSAESSEEESTVESITETTKNEANISIAETKSGN</sequence>
<gene>
    <name evidence="3" type="ORF">EHW90_11215</name>
</gene>
<proteinExistence type="predicted"/>
<dbReference type="RefSeq" id="WP_124952838.1">
    <property type="nucleotide sequence ID" value="NZ_RRCM01000002.1"/>
</dbReference>
<dbReference type="EMBL" id="RRCM01000002">
    <property type="protein sequence ID" value="RRJ14256.1"/>
    <property type="molecule type" value="Genomic_DNA"/>
</dbReference>
<keyword evidence="4" id="KW-1185">Reference proteome</keyword>
<reference evidence="3 4" key="1">
    <citation type="submission" date="2018-11" db="EMBL/GenBank/DDBJ databases">
        <title>Genome sequencing of Lachnoanaerobaculum orale DSM 24553T.</title>
        <authorList>
            <person name="Kook J.-K."/>
            <person name="Park S.-N."/>
            <person name="Lim Y.K."/>
        </authorList>
    </citation>
    <scope>NUCLEOTIDE SEQUENCE [LARGE SCALE GENOMIC DNA]</scope>
    <source>
        <strain evidence="3 4">DSM 24553</strain>
    </source>
</reference>
<evidence type="ECO:0000256" key="2">
    <source>
        <dbReference type="SAM" id="SignalP"/>
    </source>
</evidence>
<dbReference type="Proteomes" id="UP000276982">
    <property type="component" value="Unassembled WGS sequence"/>
</dbReference>
<accession>A0A3P3PZ74</accession>
<organism evidence="3 4">
    <name type="scientific">Lachnoanaerobaculum orale</name>
    <dbReference type="NCBI Taxonomy" id="979627"/>
    <lineage>
        <taxon>Bacteria</taxon>
        <taxon>Bacillati</taxon>
        <taxon>Bacillota</taxon>
        <taxon>Clostridia</taxon>
        <taxon>Lachnospirales</taxon>
        <taxon>Lachnospiraceae</taxon>
        <taxon>Lachnoanaerobaculum</taxon>
    </lineage>
</organism>
<feature type="signal peptide" evidence="2">
    <location>
        <begin position="1"/>
        <end position="20"/>
    </location>
</feature>
<dbReference type="PROSITE" id="PS51257">
    <property type="entry name" value="PROKAR_LIPOPROTEIN"/>
    <property type="match status" value="1"/>
</dbReference>
<feature type="region of interest" description="Disordered" evidence="1">
    <location>
        <begin position="228"/>
        <end position="273"/>
    </location>
</feature>
<protein>
    <recommendedName>
        <fullName evidence="5">Lipoprotein</fullName>
    </recommendedName>
</protein>
<comment type="caution">
    <text evidence="3">The sequence shown here is derived from an EMBL/GenBank/DDBJ whole genome shotgun (WGS) entry which is preliminary data.</text>
</comment>
<feature type="chain" id="PRO_5039216488" description="Lipoprotein" evidence="2">
    <location>
        <begin position="21"/>
        <end position="273"/>
    </location>
</feature>
<evidence type="ECO:0000313" key="3">
    <source>
        <dbReference type="EMBL" id="RRJ14256.1"/>
    </source>
</evidence>
<feature type="compositionally biased region" description="Polar residues" evidence="1">
    <location>
        <begin position="260"/>
        <end position="273"/>
    </location>
</feature>
<feature type="compositionally biased region" description="Low complexity" evidence="1">
    <location>
        <begin position="228"/>
        <end position="243"/>
    </location>
</feature>
<evidence type="ECO:0000256" key="1">
    <source>
        <dbReference type="SAM" id="MobiDB-lite"/>
    </source>
</evidence>
<evidence type="ECO:0008006" key="5">
    <source>
        <dbReference type="Google" id="ProtNLM"/>
    </source>
</evidence>
<evidence type="ECO:0000313" key="4">
    <source>
        <dbReference type="Proteomes" id="UP000276982"/>
    </source>
</evidence>
<keyword evidence="2" id="KW-0732">Signal</keyword>